<organism evidence="1 2">
    <name type="scientific">Puccinia striiformis</name>
    <dbReference type="NCBI Taxonomy" id="27350"/>
    <lineage>
        <taxon>Eukaryota</taxon>
        <taxon>Fungi</taxon>
        <taxon>Dikarya</taxon>
        <taxon>Basidiomycota</taxon>
        <taxon>Pucciniomycotina</taxon>
        <taxon>Pucciniomycetes</taxon>
        <taxon>Pucciniales</taxon>
        <taxon>Pucciniaceae</taxon>
        <taxon>Puccinia</taxon>
    </lineage>
</organism>
<evidence type="ECO:0000313" key="1">
    <source>
        <dbReference type="EMBL" id="POW17499.1"/>
    </source>
</evidence>
<dbReference type="VEuPathDB" id="FungiDB:PSHT_06370"/>
<reference evidence="1 2" key="1">
    <citation type="submission" date="2017-12" db="EMBL/GenBank/DDBJ databases">
        <title>Gene loss provides genomic basis for host adaptation in cereal stripe rust fungi.</title>
        <authorList>
            <person name="Xia C."/>
        </authorList>
    </citation>
    <scope>NUCLEOTIDE SEQUENCE [LARGE SCALE GENOMIC DNA]</scope>
    <source>
        <strain evidence="1 2">93TX-2</strain>
    </source>
</reference>
<gene>
    <name evidence="1" type="ORF">PSHT_06370</name>
</gene>
<proteinExistence type="predicted"/>
<protein>
    <submittedName>
        <fullName evidence="1">Uncharacterized protein</fullName>
    </submittedName>
</protein>
<sequence>MDGVIPPTRAMDRHSKYTVRMKTKINRAFEALDIGTFAAWEALPATLPAGLYVDEVGDIDMPSAKDRPDG</sequence>
<dbReference type="OrthoDB" id="124582at2759"/>
<reference evidence="2" key="2">
    <citation type="journal article" date="2018" name="BMC Genomics">
        <title>Genomic insights into host adaptation between the wheat stripe rust pathogen (Puccinia striiformis f. sp. tritici) and the barley stripe rust pathogen (Puccinia striiformis f. sp. hordei).</title>
        <authorList>
            <person name="Xia C."/>
            <person name="Wang M."/>
            <person name="Yin C."/>
            <person name="Cornejo O.E."/>
            <person name="Hulbert S.H."/>
            <person name="Chen X."/>
        </authorList>
    </citation>
    <scope>NUCLEOTIDE SEQUENCE [LARGE SCALE GENOMIC DNA]</scope>
    <source>
        <strain evidence="2">93TX-2</strain>
    </source>
</reference>
<dbReference type="Proteomes" id="UP000238274">
    <property type="component" value="Unassembled WGS sequence"/>
</dbReference>
<reference evidence="2" key="3">
    <citation type="journal article" date="2018" name="Mol. Plant Microbe Interact.">
        <title>Genome sequence resources for the wheat stripe rust pathogen (Puccinia striiformis f. sp. tritici) and the barley stripe rust pathogen (Puccinia striiformis f. sp. hordei).</title>
        <authorList>
            <person name="Xia C."/>
            <person name="Wang M."/>
            <person name="Yin C."/>
            <person name="Cornejo O.E."/>
            <person name="Hulbert S.H."/>
            <person name="Chen X."/>
        </authorList>
    </citation>
    <scope>NUCLEOTIDE SEQUENCE [LARGE SCALE GENOMIC DNA]</scope>
    <source>
        <strain evidence="2">93TX-2</strain>
    </source>
</reference>
<comment type="caution">
    <text evidence="1">The sequence shown here is derived from an EMBL/GenBank/DDBJ whole genome shotgun (WGS) entry which is preliminary data.</text>
</comment>
<keyword evidence="2" id="KW-1185">Reference proteome</keyword>
<dbReference type="EMBL" id="PKSM01000074">
    <property type="protein sequence ID" value="POW17499.1"/>
    <property type="molecule type" value="Genomic_DNA"/>
</dbReference>
<accession>A0A2S4W6Y3</accession>
<name>A0A2S4W6Y3_9BASI</name>
<dbReference type="AlphaFoldDB" id="A0A2S4W6Y3"/>
<evidence type="ECO:0000313" key="2">
    <source>
        <dbReference type="Proteomes" id="UP000238274"/>
    </source>
</evidence>